<protein>
    <submittedName>
        <fullName evidence="4">Uncharacterized protein</fullName>
    </submittedName>
</protein>
<name>A0AAV2YQQ1_9STRA</name>
<evidence type="ECO:0000256" key="3">
    <source>
        <dbReference type="SAM" id="MobiDB-lite"/>
    </source>
</evidence>
<feature type="compositionally biased region" description="Acidic residues" evidence="3">
    <location>
        <begin position="499"/>
        <end position="518"/>
    </location>
</feature>
<reference evidence="4" key="2">
    <citation type="journal article" date="2023" name="Microbiol Resour">
        <title>Decontamination and Annotation of the Draft Genome Sequence of the Oomycete Lagenidium giganteum ARSEF 373.</title>
        <authorList>
            <person name="Morgan W.R."/>
            <person name="Tartar A."/>
        </authorList>
    </citation>
    <scope>NUCLEOTIDE SEQUENCE</scope>
    <source>
        <strain evidence="4">ARSEF 373</strain>
    </source>
</reference>
<feature type="compositionally biased region" description="Basic and acidic residues" evidence="3">
    <location>
        <begin position="622"/>
        <end position="637"/>
    </location>
</feature>
<evidence type="ECO:0000313" key="5">
    <source>
        <dbReference type="Proteomes" id="UP001146120"/>
    </source>
</evidence>
<keyword evidence="1" id="KW-0677">Repeat</keyword>
<dbReference type="EMBL" id="DAKRPA010000223">
    <property type="protein sequence ID" value="DAZ94979.1"/>
    <property type="molecule type" value="Genomic_DNA"/>
</dbReference>
<evidence type="ECO:0000313" key="4">
    <source>
        <dbReference type="EMBL" id="DAZ94979.1"/>
    </source>
</evidence>
<dbReference type="Gene3D" id="1.25.40.10">
    <property type="entry name" value="Tetratricopeptide repeat domain"/>
    <property type="match status" value="1"/>
</dbReference>
<proteinExistence type="predicted"/>
<feature type="compositionally biased region" description="Polar residues" evidence="3">
    <location>
        <begin position="447"/>
        <end position="467"/>
    </location>
</feature>
<feature type="region of interest" description="Disordered" evidence="3">
    <location>
        <begin position="1"/>
        <end position="42"/>
    </location>
</feature>
<dbReference type="SMART" id="SM00015">
    <property type="entry name" value="IQ"/>
    <property type="match status" value="5"/>
</dbReference>
<dbReference type="InterPro" id="IPR019734">
    <property type="entry name" value="TPR_rpt"/>
</dbReference>
<feature type="region of interest" description="Disordered" evidence="3">
    <location>
        <begin position="374"/>
        <end position="425"/>
    </location>
</feature>
<dbReference type="Proteomes" id="UP001146120">
    <property type="component" value="Unassembled WGS sequence"/>
</dbReference>
<dbReference type="PANTHER" id="PTHR45641">
    <property type="entry name" value="TETRATRICOPEPTIDE REPEAT PROTEIN (AFU_ORTHOLOGUE AFUA_6G03870)"/>
    <property type="match status" value="1"/>
</dbReference>
<feature type="region of interest" description="Disordered" evidence="3">
    <location>
        <begin position="661"/>
        <end position="719"/>
    </location>
</feature>
<feature type="compositionally biased region" description="Low complexity" evidence="3">
    <location>
        <begin position="695"/>
        <end position="713"/>
    </location>
</feature>
<dbReference type="Pfam" id="PF00612">
    <property type="entry name" value="IQ"/>
    <property type="match status" value="2"/>
</dbReference>
<dbReference type="Pfam" id="PF13374">
    <property type="entry name" value="TPR_10"/>
    <property type="match status" value="1"/>
</dbReference>
<comment type="caution">
    <text evidence="4">The sequence shown here is derived from an EMBL/GenBank/DDBJ whole genome shotgun (WGS) entry which is preliminary data.</text>
</comment>
<feature type="compositionally biased region" description="Polar residues" evidence="3">
    <location>
        <begin position="400"/>
        <end position="410"/>
    </location>
</feature>
<feature type="compositionally biased region" description="Low complexity" evidence="3">
    <location>
        <begin position="1005"/>
        <end position="1049"/>
    </location>
</feature>
<feature type="compositionally biased region" description="Low complexity" evidence="3">
    <location>
        <begin position="558"/>
        <end position="567"/>
    </location>
</feature>
<feature type="compositionally biased region" description="Polar residues" evidence="3">
    <location>
        <begin position="338"/>
        <end position="347"/>
    </location>
</feature>
<evidence type="ECO:0000256" key="1">
    <source>
        <dbReference type="ARBA" id="ARBA00022737"/>
    </source>
</evidence>
<feature type="compositionally biased region" description="Basic and acidic residues" evidence="3">
    <location>
        <begin position="907"/>
        <end position="916"/>
    </location>
</feature>
<feature type="compositionally biased region" description="Basic and acidic residues" evidence="3">
    <location>
        <begin position="302"/>
        <end position="316"/>
    </location>
</feature>
<dbReference type="PROSITE" id="PS50096">
    <property type="entry name" value="IQ"/>
    <property type="match status" value="5"/>
</dbReference>
<dbReference type="InterPro" id="IPR011990">
    <property type="entry name" value="TPR-like_helical_dom_sf"/>
</dbReference>
<dbReference type="SUPFAM" id="SSF48452">
    <property type="entry name" value="TPR-like"/>
    <property type="match status" value="1"/>
</dbReference>
<feature type="region of interest" description="Disordered" evidence="3">
    <location>
        <begin position="446"/>
        <end position="637"/>
    </location>
</feature>
<feature type="compositionally biased region" description="Basic residues" evidence="3">
    <location>
        <begin position="326"/>
        <end position="336"/>
    </location>
</feature>
<feature type="region of interest" description="Disordered" evidence="3">
    <location>
        <begin position="906"/>
        <end position="1061"/>
    </location>
</feature>
<sequence>MAYTSHTARVTTYSPPKAVGKPNPMATAIRPSSGNQQPHESDQSLLDMLTSTVACLKEQRMDLEALGCLEQSLWLKRRMFGVDNSVVHKALNEVVLSYNSVAMQYLAQGQFDQCLAMLRKAEAITAPGSFQRCQSLQILTFNNLGCCYRKLGKLKSALKYLQEAAQLGAGCAHVKNLSITHLNLCAIQSQLGRHDLALEHAQAAIFHTQEELVRLEDRPNSHDEDADENGGDVLDAKSREEKVVSLAVAYHNLAVELEFNGRGEASLQWYKKALQLVWKYKETNVALCQSFQKIFLDAKRKQECHRPPHQQPDVKTKANATATHSQRGRPTARPRSAHASSQMNNTGNNGGEPRNLSYSATVAAHCYKPIKPSRASLQYSPTKTHRPTASTTAGRKRPASATTRRPQSASGARGSAAIDLTRCTPEELSKTVEHRWKHMESELLRGSWTTDPQAQPQPGRPQTTARPQSARPMRTKDPTSQCQQRPQDTKGAVSGLPPVDDDDGIVDDDSDDFDDEEAFLQAQASRRNSGRTGATARRAEAPSSSEESSVNPHRRSSGRSQGRASTTTRHRQAVYDSRASLTSEATDDETDDNSAVGGGASGGTVTQDEDDVSSNGYYGEDDAYRPKAAEGDLPHQRVSHMEYLRRMKKLAETIREDLTAPVATPQKPSENQQQQQQQPQRPSLEVGTKATASVPLQPQLQTPPAALTSTSTPRGSTSKVRARLELVRTSSSQNLEEQAVPAAVVAAQEARQGNTSGRVVMLGDPQDTGVALTEASQAIFENPLLVHGTPKWIEVTEETYVYEHDADVCAAEALLFQAAALARLQAFFRGELARARVRLIHQHQQEEAAARVIQTKSRLFLVRAHERQQLEQAQTELSEQQNEVCEMAATMIQRCARRKWPSIQRATADKARDESAKSSAAVSSPTSRQSKPTIDIPEHNATAATERWPTSPPPTTRQPSARSPSSPKSLARQPSNRSPAGTKARPPALSPPGAFKRKGPPRPRTPSSKPSSPATTKPRSPAAATPTRQRAQSQPKTKSAPSPATAATKVQATIKGHQSRQRVAENHAAALSRQYIERRHMHLALDRALDKEQAFLEQLSVIKIQALVRGYQSRILTDALRIGRHAAAQRIQASFRDHQQHVHQFSHLGVHSIAVRLIQKHFRQYRRRQSYQLDAQLNEEMMEVHHIAATTLQRFFRYIRERAMIQLEAALCIQAVTRGLLARKSYETMRNSASPQDVELTKAPSAFSMTSATSLDLGHNSSQLALTEEQEARSVLGLGNSNFSFLPPSVREMYLAFLQADAFQDASGQIEDMSDVNLDAIDELGLSFDDFVMEFASAADALAACSALDALRMLTRARAAEMKTLPNLLKVAQLMDDRMRDAQSWTDELLESSCWFLYAFRDLHGVPVAPASPVR</sequence>
<organism evidence="4 5">
    <name type="scientific">Lagenidium giganteum</name>
    <dbReference type="NCBI Taxonomy" id="4803"/>
    <lineage>
        <taxon>Eukaryota</taxon>
        <taxon>Sar</taxon>
        <taxon>Stramenopiles</taxon>
        <taxon>Oomycota</taxon>
        <taxon>Peronosporomycetes</taxon>
        <taxon>Pythiales</taxon>
        <taxon>Pythiaceae</taxon>
    </lineage>
</organism>
<feature type="compositionally biased region" description="Low complexity" evidence="3">
    <location>
        <begin position="530"/>
        <end position="549"/>
    </location>
</feature>
<reference evidence="4" key="1">
    <citation type="submission" date="2022-11" db="EMBL/GenBank/DDBJ databases">
        <authorList>
            <person name="Morgan W.R."/>
            <person name="Tartar A."/>
        </authorList>
    </citation>
    <scope>NUCLEOTIDE SEQUENCE</scope>
    <source>
        <strain evidence="4">ARSEF 373</strain>
    </source>
</reference>
<feature type="compositionally biased region" description="Polar residues" evidence="3">
    <location>
        <begin position="375"/>
        <end position="393"/>
    </location>
</feature>
<feature type="compositionally biased region" description="Low complexity" evidence="3">
    <location>
        <begin position="957"/>
        <end position="969"/>
    </location>
</feature>
<feature type="region of interest" description="Disordered" evidence="3">
    <location>
        <begin position="302"/>
        <end position="356"/>
    </location>
</feature>
<keyword evidence="2" id="KW-0802">TPR repeat</keyword>
<dbReference type="PANTHER" id="PTHR45641:SF19">
    <property type="entry name" value="NEPHROCYSTIN-3"/>
    <property type="match status" value="1"/>
</dbReference>
<evidence type="ECO:0000256" key="2">
    <source>
        <dbReference type="ARBA" id="ARBA00022803"/>
    </source>
</evidence>
<accession>A0AAV2YQQ1</accession>
<dbReference type="SMART" id="SM00028">
    <property type="entry name" value="TPR"/>
    <property type="match status" value="4"/>
</dbReference>
<keyword evidence="5" id="KW-1185">Reference proteome</keyword>
<dbReference type="InterPro" id="IPR000048">
    <property type="entry name" value="IQ_motif_EF-hand-BS"/>
</dbReference>
<gene>
    <name evidence="4" type="ORF">N0F65_000611</name>
</gene>
<feature type="compositionally biased region" description="Polar residues" evidence="3">
    <location>
        <begin position="917"/>
        <end position="932"/>
    </location>
</feature>
<feature type="compositionally biased region" description="Polar residues" evidence="3">
    <location>
        <begin position="1"/>
        <end position="14"/>
    </location>
</feature>